<gene>
    <name evidence="6" type="primary">bamD</name>
    <name evidence="6" type="ORF">WKR92_05015</name>
</gene>
<dbReference type="Pfam" id="PF13525">
    <property type="entry name" value="YfiO"/>
    <property type="match status" value="1"/>
</dbReference>
<evidence type="ECO:0000259" key="5">
    <source>
        <dbReference type="Pfam" id="PF13525"/>
    </source>
</evidence>
<dbReference type="Proteomes" id="UP001580928">
    <property type="component" value="Unassembled WGS sequence"/>
</dbReference>
<reference evidence="6 7" key="1">
    <citation type="submission" date="2024-04" db="EMBL/GenBank/DDBJ databases">
        <title>Albibacterium profundi sp. nov., isolated from sediment of the Challenger Deep of Mariana Trench.</title>
        <authorList>
            <person name="Wang Y."/>
        </authorList>
    </citation>
    <scope>NUCLEOTIDE SEQUENCE [LARGE SCALE GENOMIC DNA]</scope>
    <source>
        <strain evidence="6 7">RHL897</strain>
    </source>
</reference>
<keyword evidence="3" id="KW-0998">Cell outer membrane</keyword>
<comment type="caution">
    <text evidence="6">The sequence shown here is derived from an EMBL/GenBank/DDBJ whole genome shotgun (WGS) entry which is preliminary data.</text>
</comment>
<feature type="domain" description="Outer membrane lipoprotein BamD-like" evidence="5">
    <location>
        <begin position="40"/>
        <end position="229"/>
    </location>
</feature>
<evidence type="ECO:0000313" key="6">
    <source>
        <dbReference type="EMBL" id="MFB5945184.1"/>
    </source>
</evidence>
<keyword evidence="1" id="KW-0732">Signal</keyword>
<dbReference type="Gene3D" id="1.25.40.10">
    <property type="entry name" value="Tetratricopeptide repeat domain"/>
    <property type="match status" value="1"/>
</dbReference>
<evidence type="ECO:0000256" key="3">
    <source>
        <dbReference type="ARBA" id="ARBA00023237"/>
    </source>
</evidence>
<feature type="compositionally biased region" description="Basic and acidic residues" evidence="4">
    <location>
        <begin position="284"/>
        <end position="299"/>
    </location>
</feature>
<protein>
    <submittedName>
        <fullName evidence="6">Outer membrane protein assembly factor BamD</fullName>
    </submittedName>
</protein>
<organism evidence="6 7">
    <name type="scientific">Albibacterium profundi</name>
    <dbReference type="NCBI Taxonomy" id="3134906"/>
    <lineage>
        <taxon>Bacteria</taxon>
        <taxon>Pseudomonadati</taxon>
        <taxon>Bacteroidota</taxon>
        <taxon>Sphingobacteriia</taxon>
        <taxon>Sphingobacteriales</taxon>
        <taxon>Sphingobacteriaceae</taxon>
        <taxon>Albibacterium</taxon>
    </lineage>
</organism>
<feature type="region of interest" description="Disordered" evidence="4">
    <location>
        <begin position="283"/>
        <end position="310"/>
    </location>
</feature>
<keyword evidence="2" id="KW-0472">Membrane</keyword>
<name>A0ABV5CCF5_9SPHI</name>
<evidence type="ECO:0000256" key="1">
    <source>
        <dbReference type="ARBA" id="ARBA00022729"/>
    </source>
</evidence>
<dbReference type="NCBIfam" id="TIGR03302">
    <property type="entry name" value="OM_YfiO"/>
    <property type="match status" value="1"/>
</dbReference>
<evidence type="ECO:0000256" key="4">
    <source>
        <dbReference type="SAM" id="MobiDB-lite"/>
    </source>
</evidence>
<dbReference type="InterPro" id="IPR017689">
    <property type="entry name" value="BamD"/>
</dbReference>
<proteinExistence type="predicted"/>
<evidence type="ECO:0000256" key="2">
    <source>
        <dbReference type="ARBA" id="ARBA00023136"/>
    </source>
</evidence>
<dbReference type="RefSeq" id="WP_375556728.1">
    <property type="nucleotide sequence ID" value="NZ_JBBVGT010000002.1"/>
</dbReference>
<evidence type="ECO:0000313" key="7">
    <source>
        <dbReference type="Proteomes" id="UP001580928"/>
    </source>
</evidence>
<dbReference type="SUPFAM" id="SSF48452">
    <property type="entry name" value="TPR-like"/>
    <property type="match status" value="2"/>
</dbReference>
<sequence>MFKNKRIVQTLAILMLAVVGFSGCKSKFEKLRASNDTGRKYQEAIRYYNEGKFSKALVLFDDLVQRYRGRPEAEDLNYYFAYTNFQLKDYTTARYQFQSFAEMYPGSQRAEECRYMAAYCYYLESPVYSLDQSNTLKAIEALQLFINIYPESERAEEAANLIDNLRAKLERKSYENSKIYLDIGDYLAAVIAFDNSLRDYPDTKYAEELEYYKIEAQYLYALNSSERRQEERFNDAIEFADEFVDDYPESEHLEDALKYKADAEKGIVRVQQTLAEWSVLQQEAEERQQRREEKAKTEEIIEETPVSPQG</sequence>
<dbReference type="InterPro" id="IPR011990">
    <property type="entry name" value="TPR-like_helical_dom_sf"/>
</dbReference>
<dbReference type="PROSITE" id="PS51257">
    <property type="entry name" value="PROKAR_LIPOPROTEIN"/>
    <property type="match status" value="1"/>
</dbReference>
<keyword evidence="7" id="KW-1185">Reference proteome</keyword>
<accession>A0ABV5CCF5</accession>
<dbReference type="EMBL" id="JBBVGT010000002">
    <property type="protein sequence ID" value="MFB5945184.1"/>
    <property type="molecule type" value="Genomic_DNA"/>
</dbReference>
<dbReference type="InterPro" id="IPR039565">
    <property type="entry name" value="BamD-like"/>
</dbReference>